<dbReference type="InterPro" id="IPR021441">
    <property type="entry name" value="DUF3090"/>
</dbReference>
<sequence>MAVIEYDPPERFTVGTVGQPGARQFFLQATQGRRITTVTIEKAQVSALAQRIDDLLDTVVGDEFDDAAELLIDNAPLDMPLAEDFTVAALALAWDAERDRIIIECHALDETYGPPQALTHLHQEPDPDEDPTQLVLRIVISAATARAFAHRAHNVVAAGRPTCPFCGEPLNPQGHMCPRANGFKR</sequence>
<proteinExistence type="predicted"/>
<name>A0A239VN50_9MICO</name>
<dbReference type="Proteomes" id="UP000242637">
    <property type="component" value="Chromosome 1"/>
</dbReference>
<dbReference type="RefSeq" id="WP_028326278.1">
    <property type="nucleotide sequence ID" value="NZ_JAAFNI010000001.1"/>
</dbReference>
<evidence type="ECO:0000313" key="2">
    <source>
        <dbReference type="Proteomes" id="UP000242637"/>
    </source>
</evidence>
<evidence type="ECO:0000313" key="1">
    <source>
        <dbReference type="EMBL" id="SNV23084.1"/>
    </source>
</evidence>
<dbReference type="Pfam" id="PF11290">
    <property type="entry name" value="DUF3090"/>
    <property type="match status" value="1"/>
</dbReference>
<dbReference type="STRING" id="1121387.GCA_000429885_00096"/>
<accession>A0A239VN50</accession>
<dbReference type="KEGG" id="dco:SAMEA4475696_1726"/>
<dbReference type="OrthoDB" id="156387at2"/>
<protein>
    <submittedName>
        <fullName evidence="1">Protein of uncharacterized function (DUF3090)</fullName>
    </submittedName>
</protein>
<reference evidence="1 2" key="1">
    <citation type="submission" date="2017-06" db="EMBL/GenBank/DDBJ databases">
        <authorList>
            <consortium name="Pathogen Informatics"/>
        </authorList>
    </citation>
    <scope>NUCLEOTIDE SEQUENCE [LARGE SCALE GENOMIC DNA]</scope>
    <source>
        <strain evidence="1 2">NCTC13039</strain>
    </source>
</reference>
<keyword evidence="2" id="KW-1185">Reference proteome</keyword>
<gene>
    <name evidence="1" type="ORF">SAMEA4475696_01726</name>
</gene>
<dbReference type="AlphaFoldDB" id="A0A239VN50"/>
<organism evidence="1 2">
    <name type="scientific">Dermatophilus congolensis</name>
    <dbReference type="NCBI Taxonomy" id="1863"/>
    <lineage>
        <taxon>Bacteria</taxon>
        <taxon>Bacillati</taxon>
        <taxon>Actinomycetota</taxon>
        <taxon>Actinomycetes</taxon>
        <taxon>Micrococcales</taxon>
        <taxon>Dermatophilaceae</taxon>
        <taxon>Dermatophilus</taxon>
    </lineage>
</organism>
<dbReference type="GeneID" id="63459924"/>
<dbReference type="EMBL" id="LT906453">
    <property type="protein sequence ID" value="SNV23084.1"/>
    <property type="molecule type" value="Genomic_DNA"/>
</dbReference>
<dbReference type="NCBIfam" id="TIGR03847">
    <property type="entry name" value="conserved hypothetical protein"/>
    <property type="match status" value="1"/>
</dbReference>